<dbReference type="Proteomes" id="UP001219525">
    <property type="component" value="Unassembled WGS sequence"/>
</dbReference>
<protein>
    <submittedName>
        <fullName evidence="2">Uncharacterized protein</fullName>
    </submittedName>
</protein>
<proteinExistence type="predicted"/>
<name>A0AAD6V9T2_9AGAR</name>
<gene>
    <name evidence="2" type="ORF">GGX14DRAFT_397079</name>
</gene>
<organism evidence="2 3">
    <name type="scientific">Mycena pura</name>
    <dbReference type="NCBI Taxonomy" id="153505"/>
    <lineage>
        <taxon>Eukaryota</taxon>
        <taxon>Fungi</taxon>
        <taxon>Dikarya</taxon>
        <taxon>Basidiomycota</taxon>
        <taxon>Agaricomycotina</taxon>
        <taxon>Agaricomycetes</taxon>
        <taxon>Agaricomycetidae</taxon>
        <taxon>Agaricales</taxon>
        <taxon>Marasmiineae</taxon>
        <taxon>Mycenaceae</taxon>
        <taxon>Mycena</taxon>
    </lineage>
</organism>
<evidence type="ECO:0000313" key="3">
    <source>
        <dbReference type="Proteomes" id="UP001219525"/>
    </source>
</evidence>
<accession>A0AAD6V9T2</accession>
<reference evidence="2" key="1">
    <citation type="submission" date="2023-03" db="EMBL/GenBank/DDBJ databases">
        <title>Massive genome expansion in bonnet fungi (Mycena s.s.) driven by repeated elements and novel gene families across ecological guilds.</title>
        <authorList>
            <consortium name="Lawrence Berkeley National Laboratory"/>
            <person name="Harder C.B."/>
            <person name="Miyauchi S."/>
            <person name="Viragh M."/>
            <person name="Kuo A."/>
            <person name="Thoen E."/>
            <person name="Andreopoulos B."/>
            <person name="Lu D."/>
            <person name="Skrede I."/>
            <person name="Drula E."/>
            <person name="Henrissat B."/>
            <person name="Morin E."/>
            <person name="Kohler A."/>
            <person name="Barry K."/>
            <person name="LaButti K."/>
            <person name="Morin E."/>
            <person name="Salamov A."/>
            <person name="Lipzen A."/>
            <person name="Mereny Z."/>
            <person name="Hegedus B."/>
            <person name="Baldrian P."/>
            <person name="Stursova M."/>
            <person name="Weitz H."/>
            <person name="Taylor A."/>
            <person name="Grigoriev I.V."/>
            <person name="Nagy L.G."/>
            <person name="Martin F."/>
            <person name="Kauserud H."/>
        </authorList>
    </citation>
    <scope>NUCLEOTIDE SEQUENCE</scope>
    <source>
        <strain evidence="2">9144</strain>
    </source>
</reference>
<feature type="compositionally biased region" description="Polar residues" evidence="1">
    <location>
        <begin position="9"/>
        <end position="28"/>
    </location>
</feature>
<dbReference type="AlphaFoldDB" id="A0AAD6V9T2"/>
<evidence type="ECO:0000313" key="2">
    <source>
        <dbReference type="EMBL" id="KAJ7206268.1"/>
    </source>
</evidence>
<keyword evidence="3" id="KW-1185">Reference proteome</keyword>
<dbReference type="EMBL" id="JARJCW010000040">
    <property type="protein sequence ID" value="KAJ7206268.1"/>
    <property type="molecule type" value="Genomic_DNA"/>
</dbReference>
<comment type="caution">
    <text evidence="2">The sequence shown here is derived from an EMBL/GenBank/DDBJ whole genome shotgun (WGS) entry which is preliminary data.</text>
</comment>
<sequence length="369" mass="41570">MSDTDNDPDTVSTASRMCSQSKCSNTPEGNFKTCSRCCQKNAEAQRAKRKRDTEKAVTNKRVHLELSEANTNEGSDDDLEKNATGSAMAFIKFPDSTAFWLPWRSGKSQVIDSGYMRTKSEQQGTVRDIGVVKILTISKKSVPALGKVQRKGIPLRLQGITAYIKYQWQHRWTAQALPEEAAAIIRAKIEHTTPVAMVGHIQSLFPQVTAKPIHTSLLTSARLLLEDYPNDHDVDILDVHVADGVEILPFVTFFHKNPWYISETQWKRDSSQLTSARLLLEDYPNDVDILDIHVPDGVEILPFVTFFLKNRGRGPSHHRSIANGCQGMTSVVRARGGNRHEKRPKFRFYYRPVETVFGTIKRRGIHIAA</sequence>
<evidence type="ECO:0000256" key="1">
    <source>
        <dbReference type="SAM" id="MobiDB-lite"/>
    </source>
</evidence>
<feature type="region of interest" description="Disordered" evidence="1">
    <location>
        <begin position="1"/>
        <end position="31"/>
    </location>
</feature>